<dbReference type="FunFam" id="3.30.1330.50:FF:000001">
    <property type="entry name" value="2-C-methyl-D-erythritol 2,4-cyclodiphosphate synthase"/>
    <property type="match status" value="1"/>
</dbReference>
<feature type="binding site" evidence="9">
    <location>
        <begin position="134"/>
        <end position="137"/>
    </location>
    <ligand>
        <name>4-CDP-2-C-methyl-D-erythritol 2-phosphate</name>
        <dbReference type="ChEBI" id="CHEBI:57919"/>
    </ligand>
</feature>
<evidence type="ECO:0000256" key="8">
    <source>
        <dbReference type="ARBA" id="ARBA00023239"/>
    </source>
</evidence>
<accession>K6ZBB1</accession>
<feature type="binding site" evidence="9">
    <location>
        <position position="141"/>
    </location>
    <ligand>
        <name>4-CDP-2-C-methyl-D-erythritol 2-phosphate</name>
        <dbReference type="ChEBI" id="CHEBI:57919"/>
    </ligand>
</feature>
<dbReference type="OrthoDB" id="9804336at2"/>
<keyword evidence="7 9" id="KW-0414">Isoprene biosynthesis</keyword>
<dbReference type="InterPro" id="IPR020555">
    <property type="entry name" value="MECDP_synthase_CS"/>
</dbReference>
<protein>
    <recommendedName>
        <fullName evidence="5 9">2-C-methyl-D-erythritol 2,4-cyclodiphosphate synthase</fullName>
        <shortName evidence="9">MECDP-synthase</shortName>
        <shortName evidence="9">MECPP-synthase</shortName>
        <shortName evidence="9">MECPS</shortName>
        <ecNumber evidence="5 9">4.6.1.12</ecNumber>
    </recommendedName>
</protein>
<dbReference type="Gene3D" id="3.30.1330.50">
    <property type="entry name" value="2-C-methyl-D-erythritol 2,4-cyclodiphosphate synthase"/>
    <property type="match status" value="1"/>
</dbReference>
<comment type="catalytic activity">
    <reaction evidence="1 9 10">
        <text>4-CDP-2-C-methyl-D-erythritol 2-phosphate = 2-C-methyl-D-erythritol 2,4-cyclic diphosphate + CMP</text>
        <dbReference type="Rhea" id="RHEA:23864"/>
        <dbReference type="ChEBI" id="CHEBI:57919"/>
        <dbReference type="ChEBI" id="CHEBI:58483"/>
        <dbReference type="ChEBI" id="CHEBI:60377"/>
        <dbReference type="EC" id="4.6.1.12"/>
    </reaction>
</comment>
<feature type="binding site" evidence="9">
    <location>
        <position position="44"/>
    </location>
    <ligand>
        <name>a divalent metal cation</name>
        <dbReference type="ChEBI" id="CHEBI:60240"/>
    </ligand>
</feature>
<evidence type="ECO:0000256" key="6">
    <source>
        <dbReference type="ARBA" id="ARBA00022723"/>
    </source>
</evidence>
<dbReference type="eggNOG" id="COG0245">
    <property type="taxonomic scope" value="Bacteria"/>
</dbReference>
<reference evidence="12 13" key="1">
    <citation type="journal article" date="2017" name="Antonie Van Leeuwenhoek">
        <title>Rhizobium rhizosphaerae sp. nov., a novel species isolated from rice rhizosphere.</title>
        <authorList>
            <person name="Zhao J.J."/>
            <person name="Zhang J."/>
            <person name="Zhang R.J."/>
            <person name="Zhang C.W."/>
            <person name="Yin H.Q."/>
            <person name="Zhang X.X."/>
        </authorList>
    </citation>
    <scope>NUCLEOTIDE SEQUENCE [LARGE SCALE GENOMIC DNA]</scope>
    <source>
        <strain evidence="12 13">BSs20135</strain>
    </source>
</reference>
<dbReference type="GO" id="GO:0008685">
    <property type="term" value="F:2-C-methyl-D-erythritol 2,4-cyclodiphosphate synthase activity"/>
    <property type="evidence" value="ECO:0007669"/>
    <property type="project" value="UniProtKB-UniRule"/>
</dbReference>
<keyword evidence="8 9" id="KW-0456">Lyase</keyword>
<evidence type="ECO:0000256" key="1">
    <source>
        <dbReference type="ARBA" id="ARBA00000200"/>
    </source>
</evidence>
<dbReference type="NCBIfam" id="TIGR00151">
    <property type="entry name" value="ispF"/>
    <property type="match status" value="1"/>
</dbReference>
<evidence type="ECO:0000313" key="13">
    <source>
        <dbReference type="Proteomes" id="UP000006327"/>
    </source>
</evidence>
<dbReference type="PANTHER" id="PTHR43181">
    <property type="entry name" value="2-C-METHYL-D-ERYTHRITOL 2,4-CYCLODIPHOSPHATE SYNTHASE, CHLOROPLASTIC"/>
    <property type="match status" value="1"/>
</dbReference>
<keyword evidence="13" id="KW-1185">Reference proteome</keyword>
<dbReference type="SUPFAM" id="SSF69765">
    <property type="entry name" value="IpsF-like"/>
    <property type="match status" value="1"/>
</dbReference>
<comment type="caution">
    <text evidence="12">The sequence shown here is derived from an EMBL/GenBank/DDBJ whole genome shotgun (WGS) entry which is preliminary data.</text>
</comment>
<comment type="subunit">
    <text evidence="4 9">Homotrimer.</text>
</comment>
<sequence length="166" mass="17731">MSIRIGHGYDVHKFGGAGPIVIAGVSIDHDMGLIAHSDGDVLLHALCDAMLGALALGDIGKHFPDTDPALAGVDSRDLLRHVYKLITDKQYQLGNLDLTIVAQAPKMAPHIEFMRKNIAADLCADISQINVKATTTENLGFAGRKEGIAAYAVVLLTQQVDDCKCK</sequence>
<dbReference type="Pfam" id="PF02542">
    <property type="entry name" value="YgbB"/>
    <property type="match status" value="1"/>
</dbReference>
<evidence type="ECO:0000256" key="5">
    <source>
        <dbReference type="ARBA" id="ARBA00012579"/>
    </source>
</evidence>
<dbReference type="UniPathway" id="UPA00056">
    <property type="reaction ID" value="UER00095"/>
</dbReference>
<dbReference type="GO" id="GO:0019288">
    <property type="term" value="P:isopentenyl diphosphate biosynthetic process, methylerythritol 4-phosphate pathway"/>
    <property type="evidence" value="ECO:0007669"/>
    <property type="project" value="UniProtKB-UniRule"/>
</dbReference>
<feature type="binding site" evidence="9">
    <location>
        <begin position="58"/>
        <end position="60"/>
    </location>
    <ligand>
        <name>4-CDP-2-C-methyl-D-erythritol 2-phosphate</name>
        <dbReference type="ChEBI" id="CHEBI:57919"/>
    </ligand>
</feature>
<dbReference type="InterPro" id="IPR036571">
    <property type="entry name" value="MECDP_synthase_sf"/>
</dbReference>
<evidence type="ECO:0000256" key="3">
    <source>
        <dbReference type="ARBA" id="ARBA00008480"/>
    </source>
</evidence>
<dbReference type="GO" id="GO:0016114">
    <property type="term" value="P:terpenoid biosynthetic process"/>
    <property type="evidence" value="ECO:0007669"/>
    <property type="project" value="InterPro"/>
</dbReference>
<proteinExistence type="inferred from homology"/>
<dbReference type="PROSITE" id="PS01350">
    <property type="entry name" value="ISPF"/>
    <property type="match status" value="1"/>
</dbReference>
<gene>
    <name evidence="9 12" type="primary">ispF</name>
    <name evidence="12" type="ORF">GARC_3771</name>
</gene>
<dbReference type="Proteomes" id="UP000006327">
    <property type="component" value="Unassembled WGS sequence"/>
</dbReference>
<feature type="site" description="Transition state stabilizer" evidence="9">
    <location>
        <position position="36"/>
    </location>
</feature>
<comment type="function">
    <text evidence="9">Involved in the biosynthesis of isopentenyl diphosphate (IPP) and dimethylallyl diphosphate (DMAPP), two major building blocks of isoprenoid compounds. Catalyzes the conversion of 4-diphosphocytidyl-2-C-methyl-D-erythritol 2-phosphate (CDP-ME2P) to 2-C-methyl-D-erythritol 2,4-cyclodiphosphate (ME-CPP) with a corresponding release of cytidine 5-monophosphate (CMP).</text>
</comment>
<name>K6ZBB1_9ALTE</name>
<evidence type="ECO:0000313" key="12">
    <source>
        <dbReference type="EMBL" id="GAC20725.1"/>
    </source>
</evidence>
<evidence type="ECO:0000259" key="11">
    <source>
        <dbReference type="Pfam" id="PF02542"/>
    </source>
</evidence>
<comment type="cofactor">
    <cofactor evidence="9">
        <name>a divalent metal cation</name>
        <dbReference type="ChEBI" id="CHEBI:60240"/>
    </cofactor>
    <text evidence="9">Binds 1 divalent metal cation per subunit.</text>
</comment>
<evidence type="ECO:0000256" key="9">
    <source>
        <dbReference type="HAMAP-Rule" id="MF_00107"/>
    </source>
</evidence>
<feature type="binding site" evidence="9">
    <location>
        <begin position="36"/>
        <end position="37"/>
    </location>
    <ligand>
        <name>4-CDP-2-C-methyl-D-erythritol 2-phosphate</name>
        <dbReference type="ChEBI" id="CHEBI:57919"/>
    </ligand>
</feature>
<feature type="binding site" evidence="9">
    <location>
        <begin position="10"/>
        <end position="12"/>
    </location>
    <ligand>
        <name>4-CDP-2-C-methyl-D-erythritol 2-phosphate</name>
        <dbReference type="ChEBI" id="CHEBI:57919"/>
    </ligand>
</feature>
<dbReference type="InterPro" id="IPR003526">
    <property type="entry name" value="MECDP_synthase"/>
</dbReference>
<evidence type="ECO:0000256" key="10">
    <source>
        <dbReference type="RuleBase" id="RU004395"/>
    </source>
</evidence>
<dbReference type="PANTHER" id="PTHR43181:SF1">
    <property type="entry name" value="2-C-METHYL-D-ERYTHRITOL 2,4-CYCLODIPHOSPHATE SYNTHASE, CHLOROPLASTIC"/>
    <property type="match status" value="1"/>
</dbReference>
<dbReference type="GO" id="GO:0046872">
    <property type="term" value="F:metal ion binding"/>
    <property type="evidence" value="ECO:0007669"/>
    <property type="project" value="UniProtKB-KW"/>
</dbReference>
<evidence type="ECO:0000256" key="4">
    <source>
        <dbReference type="ARBA" id="ARBA00011233"/>
    </source>
</evidence>
<dbReference type="CDD" id="cd00554">
    <property type="entry name" value="MECDP_synthase"/>
    <property type="match status" value="1"/>
</dbReference>
<dbReference type="STRING" id="493475.GARC_3771"/>
<comment type="pathway">
    <text evidence="2 9">Isoprenoid biosynthesis; isopentenyl diphosphate biosynthesis via DXP pathway; isopentenyl diphosphate from 1-deoxy-D-xylulose 5-phosphate: step 4/6.</text>
</comment>
<dbReference type="RefSeq" id="WP_007622924.1">
    <property type="nucleotide sequence ID" value="NZ_BAEO01000055.1"/>
</dbReference>
<dbReference type="EC" id="4.6.1.12" evidence="5 9"/>
<evidence type="ECO:0000256" key="2">
    <source>
        <dbReference type="ARBA" id="ARBA00004709"/>
    </source>
</evidence>
<comment type="similarity">
    <text evidence="3 9 10">Belongs to the IspF family.</text>
</comment>
<feature type="binding site" evidence="9">
    <location>
        <position position="12"/>
    </location>
    <ligand>
        <name>a divalent metal cation</name>
        <dbReference type="ChEBI" id="CHEBI:60240"/>
    </ligand>
</feature>
<feature type="binding site" evidence="9">
    <location>
        <begin position="102"/>
        <end position="108"/>
    </location>
    <ligand>
        <name>4-CDP-2-C-methyl-D-erythritol 2-phosphate</name>
        <dbReference type="ChEBI" id="CHEBI:57919"/>
    </ligand>
</feature>
<keyword evidence="6 9" id="KW-0479">Metal-binding</keyword>
<dbReference type="HAMAP" id="MF_00107">
    <property type="entry name" value="IspF"/>
    <property type="match status" value="1"/>
</dbReference>
<dbReference type="AlphaFoldDB" id="K6ZBB1"/>
<dbReference type="EMBL" id="BAEO01000055">
    <property type="protein sequence ID" value="GAC20725.1"/>
    <property type="molecule type" value="Genomic_DNA"/>
</dbReference>
<feature type="domain" description="2-C-methyl-D-erythritol 2,4-cyclodiphosphate synthase" evidence="11">
    <location>
        <begin position="3"/>
        <end position="156"/>
    </location>
</feature>
<evidence type="ECO:0000256" key="7">
    <source>
        <dbReference type="ARBA" id="ARBA00023229"/>
    </source>
</evidence>
<organism evidence="12 13">
    <name type="scientific">Paraglaciecola arctica BSs20135</name>
    <dbReference type="NCBI Taxonomy" id="493475"/>
    <lineage>
        <taxon>Bacteria</taxon>
        <taxon>Pseudomonadati</taxon>
        <taxon>Pseudomonadota</taxon>
        <taxon>Gammaproteobacteria</taxon>
        <taxon>Alteromonadales</taxon>
        <taxon>Alteromonadaceae</taxon>
        <taxon>Paraglaciecola</taxon>
    </lineage>
</organism>
<feature type="binding site" evidence="9">
    <location>
        <begin position="63"/>
        <end position="67"/>
    </location>
    <ligand>
        <name>4-CDP-2-C-methyl-D-erythritol 2-phosphate</name>
        <dbReference type="ChEBI" id="CHEBI:57919"/>
    </ligand>
</feature>
<feature type="binding site" evidence="9">
    <location>
        <position position="10"/>
    </location>
    <ligand>
        <name>a divalent metal cation</name>
        <dbReference type="ChEBI" id="CHEBI:60240"/>
    </ligand>
</feature>
<feature type="site" description="Transition state stabilizer" evidence="9">
    <location>
        <position position="135"/>
    </location>
</feature>
<feature type="binding site" evidence="9">
    <location>
        <position position="144"/>
    </location>
    <ligand>
        <name>4-CDP-2-C-methyl-D-erythritol 2-phosphate</name>
        <dbReference type="ChEBI" id="CHEBI:57919"/>
    </ligand>
</feature>